<accession>A0A4R8DH21</accession>
<organism evidence="1 2">
    <name type="scientific">Dinghuibacter silviterrae</name>
    <dbReference type="NCBI Taxonomy" id="1539049"/>
    <lineage>
        <taxon>Bacteria</taxon>
        <taxon>Pseudomonadati</taxon>
        <taxon>Bacteroidota</taxon>
        <taxon>Chitinophagia</taxon>
        <taxon>Chitinophagales</taxon>
        <taxon>Chitinophagaceae</taxon>
        <taxon>Dinghuibacter</taxon>
    </lineage>
</organism>
<evidence type="ECO:0000313" key="2">
    <source>
        <dbReference type="Proteomes" id="UP000294498"/>
    </source>
</evidence>
<comment type="caution">
    <text evidence="1">The sequence shown here is derived from an EMBL/GenBank/DDBJ whole genome shotgun (WGS) entry which is preliminary data.</text>
</comment>
<sequence>MGADYPALYAENHLDSLESFLKGEDDHYVFIFALQKLAEIEAGNFAADRLPCNVRRRLCRLSYYFRGLQKGTFAFNIDAGKREPSDMTRYVKPLFLLSARWANDLLARRNGLDSTEVFMLRVFSGDILRPRQFLKGDKALDSVIHAVELHCLSSMRRYPSGHGRYALEGGSGAWIPIGPLSVVGTHPSLDCHFGGGRATYEIAIDFGFRFFSTPRPYQVFRDDSLWSCTDFFGGHIGATYTRYVFRHPHWELGLVTGIAYEGFDITENDTGIYKRLDPADINSADWMNGLRFNWFSLGRSHIGLEAVYHLIHYDNPKGTDLSGDAFTVRVLIGGN</sequence>
<gene>
    <name evidence="1" type="ORF">EDB95_4623</name>
</gene>
<reference evidence="1 2" key="1">
    <citation type="submission" date="2019-03" db="EMBL/GenBank/DDBJ databases">
        <title>Genomic Encyclopedia of Type Strains, Phase IV (KMG-IV): sequencing the most valuable type-strain genomes for metagenomic binning, comparative biology and taxonomic classification.</title>
        <authorList>
            <person name="Goeker M."/>
        </authorList>
    </citation>
    <scope>NUCLEOTIDE SEQUENCE [LARGE SCALE GENOMIC DNA]</scope>
    <source>
        <strain evidence="1 2">DSM 100059</strain>
    </source>
</reference>
<dbReference type="Proteomes" id="UP000294498">
    <property type="component" value="Unassembled WGS sequence"/>
</dbReference>
<protein>
    <submittedName>
        <fullName evidence="1">Uncharacterized protein</fullName>
    </submittedName>
</protein>
<name>A0A4R8DH21_9BACT</name>
<evidence type="ECO:0000313" key="1">
    <source>
        <dbReference type="EMBL" id="TDW96787.1"/>
    </source>
</evidence>
<keyword evidence="2" id="KW-1185">Reference proteome</keyword>
<dbReference type="AlphaFoldDB" id="A0A4R8DH21"/>
<dbReference type="EMBL" id="SODV01000002">
    <property type="protein sequence ID" value="TDW96787.1"/>
    <property type="molecule type" value="Genomic_DNA"/>
</dbReference>
<proteinExistence type="predicted"/>